<evidence type="ECO:0000256" key="3">
    <source>
        <dbReference type="ARBA" id="ARBA00022692"/>
    </source>
</evidence>
<name>A0A931PST0_FIMGI</name>
<evidence type="ECO:0000313" key="7">
    <source>
        <dbReference type="EMBL" id="MBI1755624.1"/>
    </source>
</evidence>
<comment type="subcellular location">
    <subcellularLocation>
        <location evidence="1">Cell membrane</location>
        <topology evidence="1">Multi-pass membrane protein</topology>
    </subcellularLocation>
</comment>
<reference evidence="7" key="1">
    <citation type="submission" date="2020-07" db="EMBL/GenBank/DDBJ databases">
        <title>Huge and variable diversity of episymbiotic CPR bacteria and DPANN archaea in groundwater ecosystems.</title>
        <authorList>
            <person name="He C.Y."/>
            <person name="Keren R."/>
            <person name="Whittaker M."/>
            <person name="Farag I.F."/>
            <person name="Doudna J."/>
            <person name="Cate J.H.D."/>
            <person name="Banfield J.F."/>
        </authorList>
    </citation>
    <scope>NUCLEOTIDE SEQUENCE</scope>
    <source>
        <strain evidence="7">NC_groundwater_17_Pr7_B-0.1um_64_12</strain>
    </source>
</reference>
<proteinExistence type="predicted"/>
<keyword evidence="4 6" id="KW-1133">Transmembrane helix</keyword>
<dbReference type="InterPro" id="IPR038730">
    <property type="entry name" value="HyfE-like"/>
</dbReference>
<evidence type="ECO:0000256" key="5">
    <source>
        <dbReference type="ARBA" id="ARBA00023136"/>
    </source>
</evidence>
<dbReference type="PANTHER" id="PTHR38601:SF1">
    <property type="entry name" value="HYDROGENASE-4 COMPONENT E"/>
    <property type="match status" value="1"/>
</dbReference>
<keyword evidence="5 6" id="KW-0472">Membrane</keyword>
<feature type="transmembrane region" description="Helical" evidence="6">
    <location>
        <begin position="111"/>
        <end position="135"/>
    </location>
</feature>
<evidence type="ECO:0000256" key="4">
    <source>
        <dbReference type="ARBA" id="ARBA00022989"/>
    </source>
</evidence>
<dbReference type="AlphaFoldDB" id="A0A931PST0"/>
<evidence type="ECO:0000256" key="6">
    <source>
        <dbReference type="SAM" id="Phobius"/>
    </source>
</evidence>
<dbReference type="GO" id="GO:0005886">
    <property type="term" value="C:plasma membrane"/>
    <property type="evidence" value="ECO:0007669"/>
    <property type="project" value="UniProtKB-SubCell"/>
</dbReference>
<feature type="transmembrane region" description="Helical" evidence="6">
    <location>
        <begin position="87"/>
        <end position="105"/>
    </location>
</feature>
<keyword evidence="3 6" id="KW-0812">Transmembrane</keyword>
<dbReference type="EMBL" id="JACOSL010000004">
    <property type="protein sequence ID" value="MBI1755624.1"/>
    <property type="molecule type" value="Genomic_DNA"/>
</dbReference>
<evidence type="ECO:0000256" key="1">
    <source>
        <dbReference type="ARBA" id="ARBA00004651"/>
    </source>
</evidence>
<dbReference type="Proteomes" id="UP000727962">
    <property type="component" value="Unassembled WGS sequence"/>
</dbReference>
<evidence type="ECO:0000313" key="8">
    <source>
        <dbReference type="Proteomes" id="UP000727962"/>
    </source>
</evidence>
<protein>
    <recommendedName>
        <fullName evidence="9">Hydrogenase</fullName>
    </recommendedName>
</protein>
<comment type="caution">
    <text evidence="7">The sequence shown here is derived from an EMBL/GenBank/DDBJ whole genome shotgun (WGS) entry which is preliminary data.</text>
</comment>
<gene>
    <name evidence="7" type="ORF">HYR64_00775</name>
</gene>
<organism evidence="7 8">
    <name type="scientific">Fimbriimonas ginsengisoli</name>
    <dbReference type="NCBI Taxonomy" id="1005039"/>
    <lineage>
        <taxon>Bacteria</taxon>
        <taxon>Bacillati</taxon>
        <taxon>Armatimonadota</taxon>
        <taxon>Fimbriimonadia</taxon>
        <taxon>Fimbriimonadales</taxon>
        <taxon>Fimbriimonadaceae</taxon>
        <taxon>Fimbriimonas</taxon>
    </lineage>
</organism>
<evidence type="ECO:0000256" key="2">
    <source>
        <dbReference type="ARBA" id="ARBA00022475"/>
    </source>
</evidence>
<keyword evidence="2" id="KW-1003">Cell membrane</keyword>
<feature type="transmembrane region" description="Helical" evidence="6">
    <location>
        <begin position="142"/>
        <end position="162"/>
    </location>
</feature>
<accession>A0A931PST0</accession>
<feature type="transmembrane region" description="Helical" evidence="6">
    <location>
        <begin position="168"/>
        <end position="192"/>
    </location>
</feature>
<sequence>MATFQELVGLAAMASLWMLGITRVRSMLWGLGAQGAALGALLLFRGINNGSIGETLLGCAVIAVKAIAIPVFLNWSACRLHVVRDRGVGLGPGLAMLAGALIVVLCYFKSGWFSAAGSVSGNAGLAIATVLMGLIIMMTRRLALGMLIGFLVLDNGIFSYAFTQTPGIPVVIELGVLFDLFMGVLLAGMVLFRVSRSFEHMDVLEMRELHE</sequence>
<feature type="transmembrane region" description="Helical" evidence="6">
    <location>
        <begin position="55"/>
        <end position="75"/>
    </location>
</feature>
<dbReference type="PANTHER" id="PTHR38601">
    <property type="entry name" value="HYDROGENASE-4 COMPONENT E"/>
    <property type="match status" value="1"/>
</dbReference>
<evidence type="ECO:0008006" key="9">
    <source>
        <dbReference type="Google" id="ProtNLM"/>
    </source>
</evidence>